<sequence length="163" mass="17493">MKPLPLYPVKLGVAAVKSGPFAGDRPRREKLLLQQGEGEETAHKKQYDLSLIAILRKMRGKMETGTNHAPELPPERLLNCVSTTSSRAPRLMEPARGVPPITAALPPAAGQWRRSGFCVRRWLGFVCASFRCAPRRKSRPGAVRLGGGSAAPPPPGRGASAPA</sequence>
<gene>
    <name evidence="2" type="ORF">J1605_017959</name>
</gene>
<accession>A0AB34HYL7</accession>
<comment type="caution">
    <text evidence="2">The sequence shown here is derived from an EMBL/GenBank/DDBJ whole genome shotgun (WGS) entry which is preliminary data.</text>
</comment>
<evidence type="ECO:0000313" key="3">
    <source>
        <dbReference type="Proteomes" id="UP001159641"/>
    </source>
</evidence>
<organism evidence="2 3">
    <name type="scientific">Eschrichtius robustus</name>
    <name type="common">California gray whale</name>
    <name type="synonym">Eschrichtius gibbosus</name>
    <dbReference type="NCBI Taxonomy" id="9764"/>
    <lineage>
        <taxon>Eukaryota</taxon>
        <taxon>Metazoa</taxon>
        <taxon>Chordata</taxon>
        <taxon>Craniata</taxon>
        <taxon>Vertebrata</taxon>
        <taxon>Euteleostomi</taxon>
        <taxon>Mammalia</taxon>
        <taxon>Eutheria</taxon>
        <taxon>Laurasiatheria</taxon>
        <taxon>Artiodactyla</taxon>
        <taxon>Whippomorpha</taxon>
        <taxon>Cetacea</taxon>
        <taxon>Mysticeti</taxon>
        <taxon>Eschrichtiidae</taxon>
        <taxon>Eschrichtius</taxon>
    </lineage>
</organism>
<evidence type="ECO:0000256" key="1">
    <source>
        <dbReference type="SAM" id="MobiDB-lite"/>
    </source>
</evidence>
<name>A0AB34HYL7_ESCRO</name>
<proteinExistence type="predicted"/>
<dbReference type="Proteomes" id="UP001159641">
    <property type="component" value="Unassembled WGS sequence"/>
</dbReference>
<keyword evidence="3" id="KW-1185">Reference proteome</keyword>
<evidence type="ECO:0000313" key="2">
    <source>
        <dbReference type="EMBL" id="KAJ8796404.1"/>
    </source>
</evidence>
<dbReference type="AlphaFoldDB" id="A0AB34HYL7"/>
<dbReference type="EMBL" id="JAIQCJ010000418">
    <property type="protein sequence ID" value="KAJ8796404.1"/>
    <property type="molecule type" value="Genomic_DNA"/>
</dbReference>
<feature type="region of interest" description="Disordered" evidence="1">
    <location>
        <begin position="138"/>
        <end position="163"/>
    </location>
</feature>
<protein>
    <submittedName>
        <fullName evidence="2">Uncharacterized protein</fullName>
    </submittedName>
</protein>
<reference evidence="2 3" key="1">
    <citation type="submission" date="2022-11" db="EMBL/GenBank/DDBJ databases">
        <title>Whole genome sequence of Eschrichtius robustus ER-17-0199.</title>
        <authorList>
            <person name="Bruniche-Olsen A."/>
            <person name="Black A.N."/>
            <person name="Fields C.J."/>
            <person name="Walden K."/>
            <person name="Dewoody J.A."/>
        </authorList>
    </citation>
    <scope>NUCLEOTIDE SEQUENCE [LARGE SCALE GENOMIC DNA]</scope>
    <source>
        <strain evidence="2">ER-17-0199</strain>
        <tissue evidence="2">Blubber</tissue>
    </source>
</reference>